<name>A0ABY4SCZ4_AQUTE</name>
<feature type="region of interest" description="Disordered" evidence="1">
    <location>
        <begin position="26"/>
        <end position="45"/>
    </location>
</feature>
<gene>
    <name evidence="3" type="ORF">MW290_19760</name>
</gene>
<dbReference type="Proteomes" id="UP001056201">
    <property type="component" value="Chromosome 2"/>
</dbReference>
<accession>A0ABY4SCZ4</accession>
<dbReference type="InterPro" id="IPR007449">
    <property type="entry name" value="ZipA_FtsZ-bd_C"/>
</dbReference>
<feature type="compositionally biased region" description="Basic and acidic residues" evidence="1">
    <location>
        <begin position="28"/>
        <end position="42"/>
    </location>
</feature>
<dbReference type="Gene3D" id="3.30.1400.10">
    <property type="entry name" value="ZipA, C-terminal FtsZ-binding domain"/>
    <property type="match status" value="1"/>
</dbReference>
<feature type="domain" description="ZipA C-terminal FtsZ-binding" evidence="2">
    <location>
        <begin position="201"/>
        <end position="328"/>
    </location>
</feature>
<dbReference type="SUPFAM" id="SSF64383">
    <property type="entry name" value="Cell-division protein ZipA, C-terminal domain"/>
    <property type="match status" value="1"/>
</dbReference>
<sequence>MALTIVAVLVVLALVAHSIWTARNAGPRRADGELPSHPRVEPGLEGGVAAPEAAEALAEPDHPGEVLPELRVPPVGGRRLARIDPLIDAIVPLTLESPVSGDMVLAHLPPSRRAGTKPFHIEGLNLETGDWEAPAAGRRYNELQAGVQLANRSGALNEIEYSEFVQKVQAFAEAVGAMPDFPDMLEVAARARELDNFASPHDAQLSMVLRANSAAWSVGFIQQSAARQGFVPGSLPGRLVLPSPDAGAPPVLVLGFDPQAALADDPAAAALRDITLSLDVPQTPEAAEPFAAWQEVARALATSMDGTLVDDRGWPITLQHFTGIANDLKTLYAQLAQRDLAAGSAAARRLFS</sequence>
<evidence type="ECO:0000313" key="4">
    <source>
        <dbReference type="Proteomes" id="UP001056201"/>
    </source>
</evidence>
<reference evidence="3" key="1">
    <citation type="submission" date="2022-05" db="EMBL/GenBank/DDBJ databases">
        <title>An RpoN-dependent PEP-CTERM gene is involved in floc formation of an Aquincola tertiaricarbonis strain.</title>
        <authorList>
            <person name="Qiu D."/>
            <person name="Xia M."/>
        </authorList>
    </citation>
    <scope>NUCLEOTIDE SEQUENCE</scope>
    <source>
        <strain evidence="3">RN12</strain>
    </source>
</reference>
<evidence type="ECO:0000259" key="2">
    <source>
        <dbReference type="SMART" id="SM00771"/>
    </source>
</evidence>
<keyword evidence="3" id="KW-0132">Cell division</keyword>
<dbReference type="GO" id="GO:0051301">
    <property type="term" value="P:cell division"/>
    <property type="evidence" value="ECO:0007669"/>
    <property type="project" value="UniProtKB-KW"/>
</dbReference>
<evidence type="ECO:0000313" key="3">
    <source>
        <dbReference type="EMBL" id="URI11197.1"/>
    </source>
</evidence>
<evidence type="ECO:0000256" key="1">
    <source>
        <dbReference type="SAM" id="MobiDB-lite"/>
    </source>
</evidence>
<keyword evidence="4" id="KW-1185">Reference proteome</keyword>
<protein>
    <submittedName>
        <fullName evidence="3">Cell division protein FtsZ</fullName>
    </submittedName>
</protein>
<dbReference type="SMART" id="SM00771">
    <property type="entry name" value="ZipA_C"/>
    <property type="match status" value="1"/>
</dbReference>
<proteinExistence type="predicted"/>
<dbReference type="InterPro" id="IPR036765">
    <property type="entry name" value="ZipA_FtsZ-bd_C_sf"/>
</dbReference>
<dbReference type="EMBL" id="CP097636">
    <property type="protein sequence ID" value="URI11197.1"/>
    <property type="molecule type" value="Genomic_DNA"/>
</dbReference>
<organism evidence="3 4">
    <name type="scientific">Aquincola tertiaricarbonis</name>
    <dbReference type="NCBI Taxonomy" id="391953"/>
    <lineage>
        <taxon>Bacteria</taxon>
        <taxon>Pseudomonadati</taxon>
        <taxon>Pseudomonadota</taxon>
        <taxon>Betaproteobacteria</taxon>
        <taxon>Burkholderiales</taxon>
        <taxon>Sphaerotilaceae</taxon>
        <taxon>Aquincola</taxon>
    </lineage>
</organism>
<keyword evidence="3" id="KW-0131">Cell cycle</keyword>